<reference evidence="9" key="1">
    <citation type="submission" date="2023-08" db="EMBL/GenBank/DDBJ databases">
        <authorList>
            <person name="Chen Y."/>
            <person name="Shah S."/>
            <person name="Dougan E. K."/>
            <person name="Thang M."/>
            <person name="Chan C."/>
        </authorList>
    </citation>
    <scope>NUCLEOTIDE SEQUENCE</scope>
</reference>
<keyword evidence="4 8" id="KW-1133">Transmembrane helix</keyword>
<feature type="region of interest" description="Disordered" evidence="7">
    <location>
        <begin position="358"/>
        <end position="392"/>
    </location>
</feature>
<evidence type="ECO:0000313" key="9">
    <source>
        <dbReference type="EMBL" id="CAJ1402463.1"/>
    </source>
</evidence>
<dbReference type="GO" id="GO:0005254">
    <property type="term" value="F:chloride channel activity"/>
    <property type="evidence" value="ECO:0007669"/>
    <property type="project" value="InterPro"/>
</dbReference>
<dbReference type="InterPro" id="IPR044669">
    <property type="entry name" value="YneE/VCCN1/2-like"/>
</dbReference>
<keyword evidence="5" id="KW-0406">Ion transport</keyword>
<comment type="caution">
    <text evidence="9">The sequence shown here is derived from an EMBL/GenBank/DDBJ whole genome shotgun (WGS) entry which is preliminary data.</text>
</comment>
<evidence type="ECO:0000256" key="6">
    <source>
        <dbReference type="ARBA" id="ARBA00023136"/>
    </source>
</evidence>
<feature type="transmembrane region" description="Helical" evidence="8">
    <location>
        <begin position="23"/>
        <end position="41"/>
    </location>
</feature>
<organism evidence="9 10">
    <name type="scientific">Effrenium voratum</name>
    <dbReference type="NCBI Taxonomy" id="2562239"/>
    <lineage>
        <taxon>Eukaryota</taxon>
        <taxon>Sar</taxon>
        <taxon>Alveolata</taxon>
        <taxon>Dinophyceae</taxon>
        <taxon>Suessiales</taxon>
        <taxon>Symbiodiniaceae</taxon>
        <taxon>Effrenium</taxon>
    </lineage>
</organism>
<dbReference type="PANTHER" id="PTHR33281:SF20">
    <property type="match status" value="1"/>
</dbReference>
<evidence type="ECO:0000256" key="7">
    <source>
        <dbReference type="SAM" id="MobiDB-lite"/>
    </source>
</evidence>
<dbReference type="PANTHER" id="PTHR33281">
    <property type="entry name" value="UPF0187 PROTEIN YNEE"/>
    <property type="match status" value="1"/>
</dbReference>
<accession>A0AA36JCF6</accession>
<evidence type="ECO:0000313" key="10">
    <source>
        <dbReference type="Proteomes" id="UP001178507"/>
    </source>
</evidence>
<evidence type="ECO:0000256" key="1">
    <source>
        <dbReference type="ARBA" id="ARBA00004141"/>
    </source>
</evidence>
<name>A0AA36JCF6_9DINO</name>
<dbReference type="AlphaFoldDB" id="A0AA36JCF6"/>
<feature type="transmembrane region" description="Helical" evidence="8">
    <location>
        <begin position="53"/>
        <end position="73"/>
    </location>
</feature>
<evidence type="ECO:0000256" key="2">
    <source>
        <dbReference type="ARBA" id="ARBA00022448"/>
    </source>
</evidence>
<comment type="subcellular location">
    <subcellularLocation>
        <location evidence="1">Membrane</location>
        <topology evidence="1">Multi-pass membrane protein</topology>
    </subcellularLocation>
</comment>
<dbReference type="Proteomes" id="UP001178507">
    <property type="component" value="Unassembled WGS sequence"/>
</dbReference>
<protein>
    <submittedName>
        <fullName evidence="9">Uncharacterized protein</fullName>
    </submittedName>
</protein>
<dbReference type="Pfam" id="PF25539">
    <property type="entry name" value="Bestrophin_2"/>
    <property type="match status" value="1"/>
</dbReference>
<keyword evidence="10" id="KW-1185">Reference proteome</keyword>
<keyword evidence="2" id="KW-0813">Transport</keyword>
<dbReference type="EMBL" id="CAUJNA010003452">
    <property type="protein sequence ID" value="CAJ1402463.1"/>
    <property type="molecule type" value="Genomic_DNA"/>
</dbReference>
<dbReference type="GO" id="GO:0016020">
    <property type="term" value="C:membrane"/>
    <property type="evidence" value="ECO:0007669"/>
    <property type="project" value="UniProtKB-SubCell"/>
</dbReference>
<feature type="transmembrane region" description="Helical" evidence="8">
    <location>
        <begin position="256"/>
        <end position="276"/>
    </location>
</feature>
<evidence type="ECO:0000256" key="5">
    <source>
        <dbReference type="ARBA" id="ARBA00023065"/>
    </source>
</evidence>
<feature type="compositionally biased region" description="Gly residues" evidence="7">
    <location>
        <begin position="377"/>
        <end position="387"/>
    </location>
</feature>
<evidence type="ECO:0000256" key="8">
    <source>
        <dbReference type="SAM" id="Phobius"/>
    </source>
</evidence>
<feature type="compositionally biased region" description="Basic and acidic residues" evidence="7">
    <location>
        <begin position="358"/>
        <end position="373"/>
    </location>
</feature>
<keyword evidence="6 8" id="KW-0472">Membrane</keyword>
<evidence type="ECO:0000256" key="3">
    <source>
        <dbReference type="ARBA" id="ARBA00022692"/>
    </source>
</evidence>
<keyword evidence="3 8" id="KW-0812">Transmembrane</keyword>
<evidence type="ECO:0000256" key="4">
    <source>
        <dbReference type="ARBA" id="ARBA00022989"/>
    </source>
</evidence>
<proteinExistence type="predicted"/>
<sequence length="457" mass="51085">MIFYDNKSFRALCTLRGSVFPKASLYALPFALLAVVLKWLSSDGHINLADLDLISDGSVYSAFTFVLSFTLVFRCQQAYQRYFASAKAMHMMSSEWIDACGSLMSFVKMARKSEGEKMQCEAVLVRLFCLLHALAMEELCNLAEENFGLLDIEAFPKLDLAVLHDSRMPTSHKTHVVLIWIKFFIVQCEYTGLLPVPAPILTRVYQEIGAGMAEFHDAQCISMWPFPFPYAQLSMFLKVLHMLITPFVMVQYCDKIWSAGGFTFVSLVCMSALNIIGVELENPFGDDPNDLPANETHNDFRESLLTLTDPAVWRVPGLLPTAKLDFRQLQAANSTSLSRYLNGLDVLKEANAKEAKELEEIGEIDKMRDKTQETRGPGPGGPGGPGSGPEDPWVLEEWLRRQTALLENFLAKQNDMLEQHALAMRCASLPKEQAAASVFAAPKEQSLCGCSVQPRRR</sequence>
<gene>
    <name evidence="9" type="ORF">EVOR1521_LOCUS25350</name>
</gene>